<feature type="non-terminal residue" evidence="2">
    <location>
        <position position="1"/>
    </location>
</feature>
<feature type="signal peptide" evidence="1">
    <location>
        <begin position="1"/>
        <end position="26"/>
    </location>
</feature>
<dbReference type="AlphaFoldDB" id="A0A7J9IDM5"/>
<comment type="caution">
    <text evidence="2">The sequence shown here is derived from an EMBL/GenBank/DDBJ whole genome shotgun (WGS) entry which is preliminary data.</text>
</comment>
<evidence type="ECO:0000313" key="3">
    <source>
        <dbReference type="Proteomes" id="UP000593560"/>
    </source>
</evidence>
<accession>A0A7J9IDM5</accession>
<evidence type="ECO:0000313" key="2">
    <source>
        <dbReference type="EMBL" id="MBA0819714.1"/>
    </source>
</evidence>
<evidence type="ECO:0000256" key="1">
    <source>
        <dbReference type="SAM" id="SignalP"/>
    </source>
</evidence>
<protein>
    <submittedName>
        <fullName evidence="2">Uncharacterized protein</fullName>
    </submittedName>
</protein>
<name>A0A7J9IDM5_9ROSI</name>
<proteinExistence type="predicted"/>
<feature type="chain" id="PRO_5029515316" evidence="1">
    <location>
        <begin position="27"/>
        <end position="179"/>
    </location>
</feature>
<reference evidence="2 3" key="1">
    <citation type="journal article" date="2019" name="Genome Biol. Evol.">
        <title>Insights into the evolution of the New World diploid cottons (Gossypium, subgenus Houzingenia) based on genome sequencing.</title>
        <authorList>
            <person name="Grover C.E."/>
            <person name="Arick M.A. 2nd"/>
            <person name="Thrash A."/>
            <person name="Conover J.L."/>
            <person name="Sanders W.S."/>
            <person name="Peterson D.G."/>
            <person name="Frelichowski J.E."/>
            <person name="Scheffler J.A."/>
            <person name="Scheffler B.E."/>
            <person name="Wendel J.F."/>
        </authorList>
    </citation>
    <scope>NUCLEOTIDE SEQUENCE [LARGE SCALE GENOMIC DNA]</scope>
    <source>
        <strain evidence="2">0</strain>
        <tissue evidence="2">Leaf</tissue>
    </source>
</reference>
<organism evidence="2 3">
    <name type="scientific">Gossypium harknessii</name>
    <dbReference type="NCBI Taxonomy" id="34285"/>
    <lineage>
        <taxon>Eukaryota</taxon>
        <taxon>Viridiplantae</taxon>
        <taxon>Streptophyta</taxon>
        <taxon>Embryophyta</taxon>
        <taxon>Tracheophyta</taxon>
        <taxon>Spermatophyta</taxon>
        <taxon>Magnoliopsida</taxon>
        <taxon>eudicotyledons</taxon>
        <taxon>Gunneridae</taxon>
        <taxon>Pentapetalae</taxon>
        <taxon>rosids</taxon>
        <taxon>malvids</taxon>
        <taxon>Malvales</taxon>
        <taxon>Malvaceae</taxon>
        <taxon>Malvoideae</taxon>
        <taxon>Gossypium</taxon>
    </lineage>
</organism>
<sequence>FFDLAAAVRFLCDLVLVIWCFDSVSSTTIEAAFAELKINEEEEEILQFDFESSTETERLVARRGRRLGWNERRGSSIKSSTRVSRRRLGQDRNIDPILGFNLEGQSSIFKKGEISYTSMDHDSEDRVLTLEEGKKRASGEVDEDLVEEDNSTLALRIRRVGYAIVDISAAAKRQADRAQ</sequence>
<gene>
    <name evidence="2" type="ORF">Gohar_027919</name>
</gene>
<keyword evidence="1" id="KW-0732">Signal</keyword>
<keyword evidence="3" id="KW-1185">Reference proteome</keyword>
<dbReference type="Proteomes" id="UP000593560">
    <property type="component" value="Unassembled WGS sequence"/>
</dbReference>
<dbReference type="EMBL" id="JABFAD010331095">
    <property type="protein sequence ID" value="MBA0819714.1"/>
    <property type="molecule type" value="Genomic_DNA"/>
</dbReference>